<evidence type="ECO:0000256" key="11">
    <source>
        <dbReference type="SAM" id="MobiDB-lite"/>
    </source>
</evidence>
<dbReference type="GO" id="GO:0006408">
    <property type="term" value="P:snRNA export from nucleus"/>
    <property type="evidence" value="ECO:0007669"/>
    <property type="project" value="InterPro"/>
</dbReference>
<dbReference type="AlphaFoldDB" id="A0AAV2HJE0"/>
<keyword evidence="6" id="KW-0963">Cytoplasm</keyword>
<evidence type="ECO:0000256" key="5">
    <source>
        <dbReference type="ARBA" id="ARBA00022448"/>
    </source>
</evidence>
<keyword evidence="7" id="KW-0694">RNA-binding</keyword>
<evidence type="ECO:0000256" key="1">
    <source>
        <dbReference type="ARBA" id="ARBA00004123"/>
    </source>
</evidence>
<accession>A0AAV2HJE0</accession>
<dbReference type="GO" id="GO:0005634">
    <property type="term" value="C:nucleus"/>
    <property type="evidence" value="ECO:0007669"/>
    <property type="project" value="UniProtKB-SubCell"/>
</dbReference>
<feature type="compositionally biased region" description="Polar residues" evidence="11">
    <location>
        <begin position="18"/>
        <end position="31"/>
    </location>
</feature>
<protein>
    <recommendedName>
        <fullName evidence="4">Phosphorylated adapter RNA export protein</fullName>
    </recommendedName>
    <alternativeName>
        <fullName evidence="10">RNA U small nuclear RNA export adapter protein</fullName>
    </alternativeName>
</protein>
<gene>
    <name evidence="13" type="ORF">GSLYS_00008068001</name>
</gene>
<comment type="caution">
    <text evidence="13">The sequence shown here is derived from an EMBL/GenBank/DDBJ whole genome shotgun (WGS) entry which is preliminary data.</text>
</comment>
<feature type="compositionally biased region" description="Acidic residues" evidence="11">
    <location>
        <begin position="437"/>
        <end position="446"/>
    </location>
</feature>
<reference evidence="13 14" key="1">
    <citation type="submission" date="2024-04" db="EMBL/GenBank/DDBJ databases">
        <authorList>
            <consortium name="Genoscope - CEA"/>
            <person name="William W."/>
        </authorList>
    </citation>
    <scope>NUCLEOTIDE SEQUENCE [LARGE SCALE GENOMIC DNA]</scope>
</reference>
<feature type="compositionally biased region" description="Basic residues" evidence="11">
    <location>
        <begin position="323"/>
        <end position="334"/>
    </location>
</feature>
<dbReference type="InterPro" id="IPR038092">
    <property type="entry name" value="PHAX_RNA-binding_sf"/>
</dbReference>
<evidence type="ECO:0000256" key="7">
    <source>
        <dbReference type="ARBA" id="ARBA00022884"/>
    </source>
</evidence>
<evidence type="ECO:0000256" key="4">
    <source>
        <dbReference type="ARBA" id="ARBA00016856"/>
    </source>
</evidence>
<dbReference type="Gene3D" id="1.10.10.1440">
    <property type="entry name" value="PHAX RNA-binding domain"/>
    <property type="match status" value="1"/>
</dbReference>
<evidence type="ECO:0000256" key="10">
    <source>
        <dbReference type="ARBA" id="ARBA00030834"/>
    </source>
</evidence>
<organism evidence="13 14">
    <name type="scientific">Lymnaea stagnalis</name>
    <name type="common">Great pond snail</name>
    <name type="synonym">Helix stagnalis</name>
    <dbReference type="NCBI Taxonomy" id="6523"/>
    <lineage>
        <taxon>Eukaryota</taxon>
        <taxon>Metazoa</taxon>
        <taxon>Spiralia</taxon>
        <taxon>Lophotrochozoa</taxon>
        <taxon>Mollusca</taxon>
        <taxon>Gastropoda</taxon>
        <taxon>Heterobranchia</taxon>
        <taxon>Euthyneura</taxon>
        <taxon>Panpulmonata</taxon>
        <taxon>Hygrophila</taxon>
        <taxon>Lymnaeoidea</taxon>
        <taxon>Lymnaeidae</taxon>
        <taxon>Lymnaea</taxon>
    </lineage>
</organism>
<evidence type="ECO:0000256" key="8">
    <source>
        <dbReference type="ARBA" id="ARBA00022927"/>
    </source>
</evidence>
<evidence type="ECO:0000259" key="12">
    <source>
        <dbReference type="Pfam" id="PF10258"/>
    </source>
</evidence>
<comment type="similarity">
    <text evidence="3">Belongs to the PHAX family.</text>
</comment>
<evidence type="ECO:0000256" key="9">
    <source>
        <dbReference type="ARBA" id="ARBA00023242"/>
    </source>
</evidence>
<dbReference type="PANTHER" id="PTHR13135:SF0">
    <property type="entry name" value="PHOSPHORYLATED ADAPTER RNA EXPORT PROTEIN"/>
    <property type="match status" value="1"/>
</dbReference>
<feature type="region of interest" description="Disordered" evidence="11">
    <location>
        <begin position="420"/>
        <end position="446"/>
    </location>
</feature>
<dbReference type="InterPro" id="IPR019385">
    <property type="entry name" value="PHAX_RNA-binding_domain"/>
</dbReference>
<dbReference type="GO" id="GO:0015031">
    <property type="term" value="P:protein transport"/>
    <property type="evidence" value="ECO:0007669"/>
    <property type="project" value="UniProtKB-KW"/>
</dbReference>
<evidence type="ECO:0000256" key="2">
    <source>
        <dbReference type="ARBA" id="ARBA00004496"/>
    </source>
</evidence>
<feature type="region of interest" description="Disordered" evidence="11">
    <location>
        <begin position="1"/>
        <end position="89"/>
    </location>
</feature>
<keyword evidence="8" id="KW-0653">Protein transport</keyword>
<dbReference type="InterPro" id="IPR039047">
    <property type="entry name" value="PHAX"/>
</dbReference>
<dbReference type="FunFam" id="1.10.10.1440:FF:000001">
    <property type="entry name" value="phosphorylated adapter RNA export protein-like"/>
    <property type="match status" value="1"/>
</dbReference>
<feature type="domain" description="Phosphorylated adapter RNA export protein RNA-binding" evidence="12">
    <location>
        <begin position="228"/>
        <end position="308"/>
    </location>
</feature>
<name>A0AAV2HJE0_LYMST</name>
<evidence type="ECO:0000256" key="3">
    <source>
        <dbReference type="ARBA" id="ARBA00006094"/>
    </source>
</evidence>
<feature type="compositionally biased region" description="Polar residues" evidence="11">
    <location>
        <begin position="40"/>
        <end position="57"/>
    </location>
</feature>
<dbReference type="EMBL" id="CAXITT010000161">
    <property type="protein sequence ID" value="CAL1534108.1"/>
    <property type="molecule type" value="Genomic_DNA"/>
</dbReference>
<proteinExistence type="inferred from homology"/>
<dbReference type="GO" id="GO:0003723">
    <property type="term" value="F:RNA binding"/>
    <property type="evidence" value="ECO:0007669"/>
    <property type="project" value="UniProtKB-KW"/>
</dbReference>
<keyword evidence="9" id="KW-0539">Nucleus</keyword>
<feature type="region of interest" description="Disordered" evidence="11">
    <location>
        <begin position="323"/>
        <end position="399"/>
    </location>
</feature>
<evidence type="ECO:0000313" key="14">
    <source>
        <dbReference type="Proteomes" id="UP001497497"/>
    </source>
</evidence>
<dbReference type="Proteomes" id="UP001497497">
    <property type="component" value="Unassembled WGS sequence"/>
</dbReference>
<dbReference type="Pfam" id="PF10258">
    <property type="entry name" value="PHAX_RNA-bd"/>
    <property type="match status" value="1"/>
</dbReference>
<dbReference type="GO" id="GO:0005737">
    <property type="term" value="C:cytoplasm"/>
    <property type="evidence" value="ECO:0007669"/>
    <property type="project" value="UniProtKB-SubCell"/>
</dbReference>
<feature type="compositionally biased region" description="Basic and acidic residues" evidence="11">
    <location>
        <begin position="1"/>
        <end position="11"/>
    </location>
</feature>
<comment type="subcellular location">
    <subcellularLocation>
        <location evidence="2">Cytoplasm</location>
    </subcellularLocation>
    <subcellularLocation>
        <location evidence="1">Nucleus</location>
    </subcellularLocation>
</comment>
<keyword evidence="14" id="KW-1185">Reference proteome</keyword>
<feature type="compositionally biased region" description="Acidic residues" evidence="11">
    <location>
        <begin position="385"/>
        <end position="397"/>
    </location>
</feature>
<evidence type="ECO:0000313" key="13">
    <source>
        <dbReference type="EMBL" id="CAL1534108.1"/>
    </source>
</evidence>
<evidence type="ECO:0000256" key="6">
    <source>
        <dbReference type="ARBA" id="ARBA00022490"/>
    </source>
</evidence>
<sequence length="446" mass="49938">MADTDEMRDAGLEEGECSSDSGNEQMSTISSKPAPFNLYAQPNNNLNYRSQIPQITINSEESNDDSDDGSPSPWKRQRNPHDKPCQLDELSNVPFVNPLLSGDSLSTRVTKRKNNIWGSVLTEQVLAQEVKTFGVNNKLVNMGGRDVESYDFTKAREDERPNLELNPNFDEYKDDIFGGVVDLETEVKKNENLNRKRKAKQRLGKKSYNQRKVHELGVGEQNSEVEIAEAITKGLSEPKVELITRIVETLGKATAIRLYYMTEKVEEAGGMMTNDGFRRRTPGGVYIQLLKSDSLVSKEQVETIFKSDIEEWKKTLRNKRKVKKASRKKWKRQQKALDLDRPETPTPGEDLDVLNSLDSNNEFDATDLPERPATPEPKDDSSDGQGDDPGDEEEEDIALAIARAKAAILKKQRELASGMSFGEGSGDNSCLPQDCNEAGDMEDVID</sequence>
<dbReference type="PANTHER" id="PTHR13135">
    <property type="entry name" value="CYTOSOLIC RESINIFERATOXIN BINDING PROTEIN RBP-26"/>
    <property type="match status" value="1"/>
</dbReference>
<keyword evidence="5" id="KW-0813">Transport</keyword>